<protein>
    <submittedName>
        <fullName evidence="1">Uncharacterized protein</fullName>
    </submittedName>
</protein>
<accession>A0A6V7PUI1</accession>
<name>A0A6V7PUI1_ANACO</name>
<evidence type="ECO:0000313" key="1">
    <source>
        <dbReference type="EMBL" id="CAD1834405.1"/>
    </source>
</evidence>
<proteinExistence type="predicted"/>
<dbReference type="AlphaFoldDB" id="A0A6V7PUI1"/>
<reference evidence="1" key="1">
    <citation type="submission" date="2020-07" db="EMBL/GenBank/DDBJ databases">
        <authorList>
            <person name="Lin J."/>
        </authorList>
    </citation>
    <scope>NUCLEOTIDE SEQUENCE</scope>
</reference>
<gene>
    <name evidence="1" type="ORF">CB5_LOCUS17616</name>
</gene>
<dbReference type="EMBL" id="LR862152">
    <property type="protein sequence ID" value="CAD1834405.1"/>
    <property type="molecule type" value="Genomic_DNA"/>
</dbReference>
<organism evidence="1">
    <name type="scientific">Ananas comosus var. bracteatus</name>
    <name type="common">red pineapple</name>
    <dbReference type="NCBI Taxonomy" id="296719"/>
    <lineage>
        <taxon>Eukaryota</taxon>
        <taxon>Viridiplantae</taxon>
        <taxon>Streptophyta</taxon>
        <taxon>Embryophyta</taxon>
        <taxon>Tracheophyta</taxon>
        <taxon>Spermatophyta</taxon>
        <taxon>Magnoliopsida</taxon>
        <taxon>Liliopsida</taxon>
        <taxon>Poales</taxon>
        <taxon>Bromeliaceae</taxon>
        <taxon>Bromelioideae</taxon>
        <taxon>Ananas</taxon>
    </lineage>
</organism>
<sequence>MFNDTDRRFGGSIIENKWVATEPVCYRYAPSIWAKKYVFSLSIAANPISNLLRSNPKSQPNSPEALCRIVGRELERALLKLWVYFGAVFPSWRTPTVIARPSPSRDEMTLAPVVCLITTCRVRAAELKAFMENPTSFKMLTVVFNSRQRHRLSLRLQLRLPILPPPRDCVNNFGNQGVMNC</sequence>